<gene>
    <name evidence="2" type="ORF">SAMN05192573_112140</name>
</gene>
<keyword evidence="1" id="KW-0812">Transmembrane</keyword>
<reference evidence="3" key="1">
    <citation type="submission" date="2016-10" db="EMBL/GenBank/DDBJ databases">
        <authorList>
            <person name="Varghese N."/>
            <person name="Submissions S."/>
        </authorList>
    </citation>
    <scope>NUCLEOTIDE SEQUENCE [LARGE SCALE GENOMIC DNA]</scope>
    <source>
        <strain evidence="3">Gh-67</strain>
    </source>
</reference>
<keyword evidence="1" id="KW-1133">Transmembrane helix</keyword>
<dbReference type="EMBL" id="FNCG01000012">
    <property type="protein sequence ID" value="SDH76598.1"/>
    <property type="molecule type" value="Genomic_DNA"/>
</dbReference>
<protein>
    <submittedName>
        <fullName evidence="2">Uncharacterized protein</fullName>
    </submittedName>
</protein>
<evidence type="ECO:0000313" key="2">
    <source>
        <dbReference type="EMBL" id="SDH76598.1"/>
    </source>
</evidence>
<name>A0A1G8F3D1_9SPHI</name>
<sequence>MKRLLKTRKVNGDINPYPFLLLVAVILALIFIVFHFIFQSRAF</sequence>
<keyword evidence="3" id="KW-1185">Reference proteome</keyword>
<evidence type="ECO:0000256" key="1">
    <source>
        <dbReference type="SAM" id="Phobius"/>
    </source>
</evidence>
<evidence type="ECO:0000313" key="3">
    <source>
        <dbReference type="Proteomes" id="UP000199705"/>
    </source>
</evidence>
<feature type="transmembrane region" description="Helical" evidence="1">
    <location>
        <begin position="20"/>
        <end position="38"/>
    </location>
</feature>
<organism evidence="2 3">
    <name type="scientific">Mucilaginibacter gossypii</name>
    <dbReference type="NCBI Taxonomy" id="551996"/>
    <lineage>
        <taxon>Bacteria</taxon>
        <taxon>Pseudomonadati</taxon>
        <taxon>Bacteroidota</taxon>
        <taxon>Sphingobacteriia</taxon>
        <taxon>Sphingobacteriales</taxon>
        <taxon>Sphingobacteriaceae</taxon>
        <taxon>Mucilaginibacter</taxon>
    </lineage>
</organism>
<dbReference type="RefSeq" id="WP_256337497.1">
    <property type="nucleotide sequence ID" value="NZ_FNCG01000012.1"/>
</dbReference>
<dbReference type="AlphaFoldDB" id="A0A1G8F3D1"/>
<dbReference type="Proteomes" id="UP000199705">
    <property type="component" value="Unassembled WGS sequence"/>
</dbReference>
<keyword evidence="1" id="KW-0472">Membrane</keyword>
<dbReference type="STRING" id="551996.SAMN05192573_112140"/>
<proteinExistence type="predicted"/>
<accession>A0A1G8F3D1</accession>